<evidence type="ECO:0000259" key="5">
    <source>
        <dbReference type="Pfam" id="PF04357"/>
    </source>
</evidence>
<comment type="subcellular location">
    <subcellularLocation>
        <location evidence="1">Membrane</location>
        <topology evidence="1">Single-pass membrane protein</topology>
    </subcellularLocation>
</comment>
<reference evidence="6 7" key="1">
    <citation type="submission" date="2020-06" db="EMBL/GenBank/DDBJ databases">
        <title>The endosymbiont of the kinetoplastid Bodo saltans is a Paracaedibacter-like alpha-proteobacterium possessing a putative toxin-antitoxin system.</title>
        <authorList>
            <person name="Midha S."/>
            <person name="Rigden D.J."/>
            <person name="Siozios S."/>
            <person name="Hurst G.D.D."/>
            <person name="Jackson A.P."/>
        </authorList>
    </citation>
    <scope>NUCLEOTIDE SEQUENCE [LARGE SCALE GENOMIC DNA]</scope>
    <source>
        <strain evidence="6">Lake Konstanz</strain>
    </source>
</reference>
<proteinExistence type="predicted"/>
<dbReference type="Pfam" id="PF04357">
    <property type="entry name" value="TamB"/>
    <property type="match status" value="1"/>
</dbReference>
<evidence type="ECO:0000313" key="7">
    <source>
        <dbReference type="Proteomes" id="UP000594001"/>
    </source>
</evidence>
<keyword evidence="7" id="KW-1185">Reference proteome</keyword>
<dbReference type="PANTHER" id="PTHR36985">
    <property type="entry name" value="TRANSLOCATION AND ASSEMBLY MODULE SUBUNIT TAMB"/>
    <property type="match status" value="1"/>
</dbReference>
<dbReference type="PANTHER" id="PTHR36985:SF1">
    <property type="entry name" value="TRANSLOCATION AND ASSEMBLY MODULE SUBUNIT TAMB"/>
    <property type="match status" value="1"/>
</dbReference>
<dbReference type="GO" id="GO:0009306">
    <property type="term" value="P:protein secretion"/>
    <property type="evidence" value="ECO:0007669"/>
    <property type="project" value="InterPro"/>
</dbReference>
<evidence type="ECO:0000256" key="4">
    <source>
        <dbReference type="ARBA" id="ARBA00023136"/>
    </source>
</evidence>
<organism evidence="6 7">
    <name type="scientific">Candidatus Bodocaedibacter vickermanii</name>
    <dbReference type="NCBI Taxonomy" id="2741701"/>
    <lineage>
        <taxon>Bacteria</taxon>
        <taxon>Pseudomonadati</taxon>
        <taxon>Pseudomonadota</taxon>
        <taxon>Alphaproteobacteria</taxon>
        <taxon>Holosporales</taxon>
        <taxon>Candidatus Paracaedibacteraceae</taxon>
        <taxon>Candidatus Bodocaedibacter</taxon>
    </lineage>
</organism>
<evidence type="ECO:0000256" key="1">
    <source>
        <dbReference type="ARBA" id="ARBA00004167"/>
    </source>
</evidence>
<dbReference type="KEGG" id="pbal:CPBP_00778"/>
<dbReference type="EMBL" id="CP054719">
    <property type="protein sequence ID" value="QOL20001.1"/>
    <property type="molecule type" value="Genomic_DNA"/>
</dbReference>
<accession>A0A7L9RU01</accession>
<keyword evidence="2" id="KW-0812">Transmembrane</keyword>
<evidence type="ECO:0000256" key="2">
    <source>
        <dbReference type="ARBA" id="ARBA00022692"/>
    </source>
</evidence>
<keyword evidence="4" id="KW-0472">Membrane</keyword>
<gene>
    <name evidence="6" type="ORF">CPBP_00778</name>
</gene>
<evidence type="ECO:0000313" key="6">
    <source>
        <dbReference type="EMBL" id="QOL20001.1"/>
    </source>
</evidence>
<dbReference type="InterPro" id="IPR007452">
    <property type="entry name" value="TamB_C"/>
</dbReference>
<evidence type="ECO:0000256" key="3">
    <source>
        <dbReference type="ARBA" id="ARBA00022989"/>
    </source>
</evidence>
<feature type="domain" description="Translocation and assembly module TamB C-terminal" evidence="5">
    <location>
        <begin position="1011"/>
        <end position="1141"/>
    </location>
</feature>
<protein>
    <submittedName>
        <fullName evidence="6">Translocation/assembly module TamB</fullName>
    </submittedName>
</protein>
<sequence>MNSISKIIRMGFLVFRAMCLCIFLVGISLQFSSVQTFLVKIFVLKENQSIEMEGFSGLFPFYFSFEKINLYENKQHLLTIKNFALDWSILEFIRNQVIAIQTLKIENLEYNEPSLKTKINSVSIEIPKIPFGYIANINITKATYKTDNKAFSYSAKGNTLNKKNGLEFNLQLKNLEDNSSAVIAHIKYDYPTSKKASNLKLYINAKETKGFLHYLIPTTTGKATFLLKGEGELNDFSATLSASFGKASVLSNITTRLASDSKNVDIFTKHVYKNNDSSTTFSGTIRTNQALTSFELHDCNLSSTDTQAISFSGTISRKGFSFFTKNLEITAPLGSRYSLNTTINFMFNPKDLLLDGIIKSVLFMGDQKIAVMDVPFFMDQTLDSLKITAQCMGNIPDLPAAYQKYSTFKLIANLEPDSVKATPNIRFELTNDTNKIDGNFLIQDKPELALSGTIFSNNFRLDSVFTDGEWNILATASHAQQHPWSMSKLTAKITPQENCTFEGEVSLDIESKNIDVEFSGAFNIARQYLELETLRAVHKESFVESKGSLDLLKNEGAFSWHFYTFNAGDLFIDSNASGVASILGQLSLDSKDWILTFSGDFHKLMFPNIAANTGNLSGSIYLNNKKNVQISLAARKATIQKTVVEEFSATANGTLDNFSTTVAMTGFAEQALKGNFAFSVLDLAIVDVDALAIHLGQHAILLAKPTRIQHTSEKWVIHPTTINVNAGSISINGDIAPSSVLFNATLNKLSSDLLYTLTKGQYFLKGDLDGEVHVSGDTSTPTVKLDFKTSNAPYTTNFSALLQNSLFKTKIDINSNQLNLSLTGTFPTTAQLSPFLFELDYNRPFQTRVLATGTLDNLQQIFDLNYDKVSGLVDGDIQLYGTLNNQLSKGYIKVKNGGYERQNIGLKLNEINLDFSAKSGQFVLQNAPSFSDQKEGSGEIVFAKLGIGKNLVPYLNTEIKFNNIHLIDLPQTRRGGMSALCTASLKADGSVTSLKIFSRGEISSLEKYIGDVDQAPTFQVNLAHQNLPLALPTTQSFTKTEAETTYDIDLSLERRFHIFGQGLDSTWKGRLVIEGTSDAPLYKGQFTLQEGQLRVLDRFFDVQKGEIFFDGDLSPSLYIESNLQLQDMRVRIILEGDTNNLKKE</sequence>
<dbReference type="AlphaFoldDB" id="A0A7L9RU01"/>
<dbReference type="GO" id="GO:0005886">
    <property type="term" value="C:plasma membrane"/>
    <property type="evidence" value="ECO:0007669"/>
    <property type="project" value="InterPro"/>
</dbReference>
<dbReference type="RefSeq" id="WP_350331556.1">
    <property type="nucleotide sequence ID" value="NZ_CP054719.1"/>
</dbReference>
<dbReference type="Proteomes" id="UP000594001">
    <property type="component" value="Chromosome"/>
</dbReference>
<keyword evidence="3" id="KW-1133">Transmembrane helix</keyword>
<name>A0A7L9RU01_9PROT</name>